<dbReference type="EMBL" id="FOCL01000005">
    <property type="protein sequence ID" value="SEO08152.1"/>
    <property type="molecule type" value="Genomic_DNA"/>
</dbReference>
<gene>
    <name evidence="1" type="ORF">SAMN05192574_105233</name>
</gene>
<sequence length="86" mass="10086">MPLISVFYNSGEGGFFQCKSDFAELEVAEKFLQSRLFVYDGYRFDFMLEDGKKLLKGKPLENTPKYFRDSMLFAIDIPYRTYKLGI</sequence>
<dbReference type="AlphaFoldDB" id="A0A1H8LSN1"/>
<keyword evidence="2" id="KW-1185">Reference proteome</keyword>
<evidence type="ECO:0000313" key="1">
    <source>
        <dbReference type="EMBL" id="SEO08152.1"/>
    </source>
</evidence>
<dbReference type="Proteomes" id="UP000198942">
    <property type="component" value="Unassembled WGS sequence"/>
</dbReference>
<proteinExistence type="predicted"/>
<organism evidence="1 2">
    <name type="scientific">Mucilaginibacter gossypiicola</name>
    <dbReference type="NCBI Taxonomy" id="551995"/>
    <lineage>
        <taxon>Bacteria</taxon>
        <taxon>Pseudomonadati</taxon>
        <taxon>Bacteroidota</taxon>
        <taxon>Sphingobacteriia</taxon>
        <taxon>Sphingobacteriales</taxon>
        <taxon>Sphingobacteriaceae</taxon>
        <taxon>Mucilaginibacter</taxon>
    </lineage>
</organism>
<protein>
    <submittedName>
        <fullName evidence="1">Uncharacterized protein</fullName>
    </submittedName>
</protein>
<accession>A0A1H8LSN1</accession>
<evidence type="ECO:0000313" key="2">
    <source>
        <dbReference type="Proteomes" id="UP000198942"/>
    </source>
</evidence>
<reference evidence="2" key="1">
    <citation type="submission" date="2016-10" db="EMBL/GenBank/DDBJ databases">
        <authorList>
            <person name="Varghese N."/>
            <person name="Submissions S."/>
        </authorList>
    </citation>
    <scope>NUCLEOTIDE SEQUENCE [LARGE SCALE GENOMIC DNA]</scope>
    <source>
        <strain evidence="2">Gh-48</strain>
    </source>
</reference>
<name>A0A1H8LSN1_9SPHI</name>